<dbReference type="Proteomes" id="UP001595765">
    <property type="component" value="Unassembled WGS sequence"/>
</dbReference>
<comment type="caution">
    <text evidence="2">The sequence shown here is derived from an EMBL/GenBank/DDBJ whole genome shotgun (WGS) entry which is preliminary data.</text>
</comment>
<name>A0ABV8HVG4_9ACTN</name>
<evidence type="ECO:0000313" key="3">
    <source>
        <dbReference type="Proteomes" id="UP001595765"/>
    </source>
</evidence>
<protein>
    <submittedName>
        <fullName evidence="2">Uncharacterized protein</fullName>
    </submittedName>
</protein>
<sequence>MSEPTGTGGQPYAARPADAAAGTPALAPVGTPADPSGAADAPAPGPAEPLPLGVVVGATGNAEVDTAVVRLGDADELPTQAHIEVYEDVHRGLRDALTALDENRG</sequence>
<reference evidence="3" key="1">
    <citation type="journal article" date="2019" name="Int. J. Syst. Evol. Microbiol.">
        <title>The Global Catalogue of Microorganisms (GCM) 10K type strain sequencing project: providing services to taxonomists for standard genome sequencing and annotation.</title>
        <authorList>
            <consortium name="The Broad Institute Genomics Platform"/>
            <consortium name="The Broad Institute Genome Sequencing Center for Infectious Disease"/>
            <person name="Wu L."/>
            <person name="Ma J."/>
        </authorList>
    </citation>
    <scope>NUCLEOTIDE SEQUENCE [LARGE SCALE GENOMIC DNA]</scope>
    <source>
        <strain evidence="3">CGMCC 4.7237</strain>
    </source>
</reference>
<dbReference type="EMBL" id="JBHSBB010000034">
    <property type="protein sequence ID" value="MFC4036007.1"/>
    <property type="molecule type" value="Genomic_DNA"/>
</dbReference>
<gene>
    <name evidence="2" type="ORF">ACFO3J_31790</name>
</gene>
<proteinExistence type="predicted"/>
<keyword evidence="3" id="KW-1185">Reference proteome</keyword>
<feature type="compositionally biased region" description="Low complexity" evidence="1">
    <location>
        <begin position="11"/>
        <end position="42"/>
    </location>
</feature>
<evidence type="ECO:0000313" key="2">
    <source>
        <dbReference type="EMBL" id="MFC4036007.1"/>
    </source>
</evidence>
<evidence type="ECO:0000256" key="1">
    <source>
        <dbReference type="SAM" id="MobiDB-lite"/>
    </source>
</evidence>
<dbReference type="RefSeq" id="WP_386436949.1">
    <property type="nucleotide sequence ID" value="NZ_JBHSBB010000034.1"/>
</dbReference>
<feature type="region of interest" description="Disordered" evidence="1">
    <location>
        <begin position="1"/>
        <end position="46"/>
    </location>
</feature>
<accession>A0ABV8HVG4</accession>
<organism evidence="2 3">
    <name type="scientific">Streptomyces polygonati</name>
    <dbReference type="NCBI Taxonomy" id="1617087"/>
    <lineage>
        <taxon>Bacteria</taxon>
        <taxon>Bacillati</taxon>
        <taxon>Actinomycetota</taxon>
        <taxon>Actinomycetes</taxon>
        <taxon>Kitasatosporales</taxon>
        <taxon>Streptomycetaceae</taxon>
        <taxon>Streptomyces</taxon>
    </lineage>
</organism>